<evidence type="ECO:0000313" key="7">
    <source>
        <dbReference type="Proteomes" id="UP000093197"/>
    </source>
</evidence>
<dbReference type="Proteomes" id="UP000284614">
    <property type="component" value="Unassembled WGS sequence"/>
</dbReference>
<organism evidence="4 8">
    <name type="scientific">Bacteroides fragilis</name>
    <dbReference type="NCBI Taxonomy" id="817"/>
    <lineage>
        <taxon>Bacteria</taxon>
        <taxon>Pseudomonadati</taxon>
        <taxon>Bacteroidota</taxon>
        <taxon>Bacteroidia</taxon>
        <taxon>Bacteroidales</taxon>
        <taxon>Bacteroidaceae</taxon>
        <taxon>Bacteroides</taxon>
    </lineage>
</organism>
<evidence type="ECO:0000313" key="4">
    <source>
        <dbReference type="EMBL" id="RGY66273.1"/>
    </source>
</evidence>
<dbReference type="AlphaFoldDB" id="A0A081TTK1"/>
<dbReference type="Proteomes" id="UP000036847">
    <property type="component" value="Chromosome"/>
</dbReference>
<dbReference type="EMBL" id="QSDG01000019">
    <property type="protein sequence ID" value="RGY66273.1"/>
    <property type="molecule type" value="Genomic_DNA"/>
</dbReference>
<evidence type="ECO:0000313" key="9">
    <source>
        <dbReference type="Proteomes" id="UP000429838"/>
    </source>
</evidence>
<dbReference type="Proteomes" id="UP000093197">
    <property type="component" value="Unassembled WGS sequence"/>
</dbReference>
<evidence type="ECO:0000313" key="8">
    <source>
        <dbReference type="Proteomes" id="UP000284614"/>
    </source>
</evidence>
<reference evidence="3 6" key="6">
    <citation type="submission" date="2019-03" db="EMBL/GenBank/DDBJ databases">
        <title>Complete genome assembly of MDR B. fragilis.</title>
        <authorList>
            <person name="Sydenham T.V."/>
            <person name="Hasman H."/>
            <person name="Justesen U.S."/>
        </authorList>
    </citation>
    <scope>NUCLEOTIDE SEQUENCE [LARGE SCALE GENOMIC DNA]</scope>
    <source>
        <strain evidence="3 6">DCMSKEJBY0001B</strain>
    </source>
</reference>
<reference evidence="1 9" key="5">
    <citation type="journal article" date="2019" name="Nat. Med.">
        <title>A library of human gut bacterial isolates paired with longitudinal multiomics data enables mechanistic microbiome research.</title>
        <authorList>
            <person name="Poyet M."/>
            <person name="Groussin M."/>
            <person name="Gibbons S.M."/>
            <person name="Avila-Pacheco J."/>
            <person name="Jiang X."/>
            <person name="Kearney S.M."/>
            <person name="Perrotta A.R."/>
            <person name="Berdy B."/>
            <person name="Zhao S."/>
            <person name="Lieberman T.D."/>
            <person name="Swanson P.K."/>
            <person name="Smith M."/>
            <person name="Roesemann S."/>
            <person name="Alexander J.E."/>
            <person name="Rich S.A."/>
            <person name="Livny J."/>
            <person name="Vlamakis H."/>
            <person name="Clish C."/>
            <person name="Bullock K."/>
            <person name="Deik A."/>
            <person name="Scott J."/>
            <person name="Pierce K.A."/>
            <person name="Xavier R.J."/>
            <person name="Alm E.J."/>
        </authorList>
    </citation>
    <scope>NUCLEOTIDE SEQUENCE [LARGE SCALE GENOMIC DNA]</scope>
    <source>
        <strain evidence="1 9">BIOML-A1</strain>
    </source>
</reference>
<dbReference type="Proteomes" id="UP001058403">
    <property type="component" value="Chromosome"/>
</dbReference>
<dbReference type="RefSeq" id="WP_005818873.1">
    <property type="nucleotide sequence ID" value="NZ_CP011073.1"/>
</dbReference>
<dbReference type="EMBL" id="VWAQ01000022">
    <property type="protein sequence ID" value="KAA5205038.1"/>
    <property type="molecule type" value="Genomic_DNA"/>
</dbReference>
<accession>A0A081TTK1</accession>
<dbReference type="EMBL" id="CP103070">
    <property type="protein sequence ID" value="UVO91789.1"/>
    <property type="molecule type" value="Genomic_DNA"/>
</dbReference>
<gene>
    <name evidence="2" type="ORF">AC094_13760</name>
    <name evidence="4" type="ORF">DXA27_17890</name>
    <name evidence="3" type="ORF">EC80_010220</name>
    <name evidence="1" type="ORF">F2Z25_20390</name>
    <name evidence="5" type="ORF">NXW39_09535</name>
</gene>
<evidence type="ECO:0000313" key="6">
    <source>
        <dbReference type="Proteomes" id="UP000036847"/>
    </source>
</evidence>
<dbReference type="GO" id="GO:0015485">
    <property type="term" value="F:cholesterol binding"/>
    <property type="evidence" value="ECO:0007669"/>
    <property type="project" value="InterPro"/>
</dbReference>
<reference evidence="4 8" key="4">
    <citation type="submission" date="2018-08" db="EMBL/GenBank/DDBJ databases">
        <title>A genome reference for cultivated species of the human gut microbiota.</title>
        <authorList>
            <person name="Zou Y."/>
            <person name="Xue W."/>
            <person name="Luo G."/>
        </authorList>
    </citation>
    <scope>NUCLEOTIDE SEQUENCE [LARGE SCALE GENOMIC DNA]</scope>
    <source>
        <strain evidence="4 8">OF01-1</strain>
    </source>
</reference>
<dbReference type="Proteomes" id="UP000429838">
    <property type="component" value="Unassembled WGS sequence"/>
</dbReference>
<evidence type="ECO:0000313" key="1">
    <source>
        <dbReference type="EMBL" id="KAA5205038.1"/>
    </source>
</evidence>
<evidence type="ECO:0000313" key="5">
    <source>
        <dbReference type="EMBL" id="UVO91789.1"/>
    </source>
</evidence>
<dbReference type="Gene3D" id="3.90.840.10">
    <property type="entry name" value="Thiol-activated cytolysin superfamily/Thiol-activated cytolysin, alpha-beta domain"/>
    <property type="match status" value="1"/>
</dbReference>
<name>A0A081TTK1_BACFG</name>
<reference evidence="2" key="2">
    <citation type="submission" date="2015-08" db="EMBL/GenBank/DDBJ databases">
        <authorList>
            <person name="Pierce J."/>
            <person name="Bernstein H."/>
        </authorList>
    </citation>
    <scope>NUCLEOTIDE SEQUENCE</scope>
    <source>
        <strain evidence="2">20793-3</strain>
    </source>
</reference>
<dbReference type="KEGG" id="bfb:VU15_05500"/>
<evidence type="ECO:0000313" key="3">
    <source>
        <dbReference type="EMBL" id="QCQ45201.1"/>
    </source>
</evidence>
<evidence type="ECO:0000313" key="2">
    <source>
        <dbReference type="EMBL" id="OCR33969.1"/>
    </source>
</evidence>
<dbReference type="InterPro" id="IPR036363">
    <property type="entry name" value="Thiol_cytolysin_ab_sf"/>
</dbReference>
<reference evidence="5" key="7">
    <citation type="submission" date="2022-08" db="EMBL/GenBank/DDBJ databases">
        <title>Genome Sequencing of Bacteroides fragilis Group Isolates with Nanopore Technology.</title>
        <authorList>
            <person name="Tisza M.J."/>
            <person name="Smith D."/>
            <person name="Dekker J.P."/>
        </authorList>
    </citation>
    <scope>NUCLEOTIDE SEQUENCE</scope>
    <source>
        <strain evidence="5">BFG-49</strain>
    </source>
</reference>
<reference evidence="3" key="1">
    <citation type="book" date="2014" name="THE 24TH EUROPEAN CONGRESS OF CLINICAL MICROBIOLOGY AND INFECTIOUS DISEASES" publisher="ECCMID 2014" city="Barcelona, Spain">
        <title>Identification of resistance genes in three multidrug-resistant Bacteroides fragilis isolates by whole genome sequencing.</title>
        <editorList>
            <person name="Unknown"/>
            <person name="A."/>
        </editorList>
        <authorList>
            <person name="Sydenham T.V."/>
            <person name="Hasman H."/>
            <person name="Wang M."/>
            <person name="Soki J."/>
            <person name="Nagy E."/>
            <person name="Justesen U.S."/>
        </authorList>
    </citation>
    <scope>NUCLEOTIDE SEQUENCE</scope>
    <source>
        <strain evidence="3">DCMSKEJBY0001B</strain>
    </source>
</reference>
<dbReference type="OrthoDB" id="662759at2"/>
<dbReference type="EMBL" id="CP036546">
    <property type="protein sequence ID" value="QCQ45201.1"/>
    <property type="molecule type" value="Genomic_DNA"/>
</dbReference>
<reference evidence="2 7" key="3">
    <citation type="journal article" date="2016" name="PLoS ONE">
        <title>Genomic Diversity of Enterotoxigenic Strains of Bacteroides fragilis.</title>
        <authorList>
            <person name="Pierce J.V."/>
            <person name="Bernstein H.D."/>
        </authorList>
    </citation>
    <scope>NUCLEOTIDE SEQUENCE [LARGE SCALE GENOMIC DNA]</scope>
    <source>
        <strain evidence="2 7">20793-3</strain>
    </source>
</reference>
<dbReference type="Gene3D" id="3.40.30.40">
    <property type="entry name" value="Perfringolysin"/>
    <property type="match status" value="1"/>
</dbReference>
<dbReference type="InterPro" id="IPR001869">
    <property type="entry name" value="Thiol_cytolysin"/>
</dbReference>
<dbReference type="Pfam" id="PF01289">
    <property type="entry name" value="Thiol_cytolysin"/>
    <property type="match status" value="1"/>
</dbReference>
<dbReference type="PROSITE" id="PS51257">
    <property type="entry name" value="PROKAR_LIPOPROTEIN"/>
    <property type="match status" value="1"/>
</dbReference>
<dbReference type="SUPFAM" id="SSF56978">
    <property type="entry name" value="Perfringolysin"/>
    <property type="match status" value="1"/>
</dbReference>
<protein>
    <submittedName>
        <fullName evidence="4">Hemolysin</fullName>
    </submittedName>
    <submittedName>
        <fullName evidence="5">Thiol-activated cytolysin family protein</fullName>
    </submittedName>
</protein>
<dbReference type="InterPro" id="IPR036359">
    <property type="entry name" value="Thiol_cytolysin_sf"/>
</dbReference>
<sequence>MRILRYTLFLFAIGLISCEQEFDKKEQQSDCCSFQNLPKYPEQVVNINVHNYIPDMGDKVLSSPSHIHTRASEIISETLWDNGFGKTIHAQADESIVLDNLNRYIYPGSILDGASVANQDYKTISVHYKPINVSVSFPAQKVTGVLEKPSLSSCRQLVMDLMHQKGIGQQSASVHFDIHRFTSYDELKMTFGSNANTSFLFWGSSSSQQEHKERISKSSGLYIRFIQKYFTIDMDIPEKSFIEGSINAQYSPVYVSSIAYGRVGILTLETDEIYENAESIVKKAVNGFLYNKKEFLTVEEKGFFDEARMKVYVGGGNGDSGVKTLTGFDDFIKFISEGGHFSAETPGKPIFCSFAYLSDHSPYKVKFKIDIDSDPVYARIEYRNLKNDSYVGRSLQREKIIGDVHLAFYADRTAKIPTVAPRYISFNIVEHSRHYLKARIPRTEKDDTTVEEFVKSNNSRGTELQLKHDLLLTEFVWTHNNPRRTRYEQNTFRYSLSEGGFYKILPAINEPKKWR</sequence>
<proteinExistence type="predicted"/>
<dbReference type="EMBL" id="LIDT01000013">
    <property type="protein sequence ID" value="OCR33969.1"/>
    <property type="molecule type" value="Genomic_DNA"/>
</dbReference>